<dbReference type="GO" id="GO:0016301">
    <property type="term" value="F:kinase activity"/>
    <property type="evidence" value="ECO:0007669"/>
    <property type="project" value="UniProtKB-KW"/>
</dbReference>
<dbReference type="PANTHER" id="PTHR41299:SF1">
    <property type="entry name" value="THIAMINE PYROPHOSPHOKINASE"/>
    <property type="match status" value="1"/>
</dbReference>
<proteinExistence type="predicted"/>
<dbReference type="RefSeq" id="WP_073994173.1">
    <property type="nucleotide sequence ID" value="NZ_FQYT01000020.1"/>
</dbReference>
<reference evidence="7 8" key="1">
    <citation type="submission" date="2016-11" db="EMBL/GenBank/DDBJ databases">
        <authorList>
            <person name="Jaros S."/>
            <person name="Januszkiewicz K."/>
            <person name="Wedrychowicz H."/>
        </authorList>
    </citation>
    <scope>NUCLEOTIDE SEQUENCE [LARGE SCALE GENOMIC DNA]</scope>
    <source>
        <strain evidence="7 8">DSM 15970</strain>
    </source>
</reference>
<dbReference type="InterPro" id="IPR036371">
    <property type="entry name" value="TPK_B1-bd_sf"/>
</dbReference>
<dbReference type="Pfam" id="PF04265">
    <property type="entry name" value="TPK_B1_binding"/>
    <property type="match status" value="1"/>
</dbReference>
<dbReference type="Gene3D" id="3.40.50.10240">
    <property type="entry name" value="Thiamin pyrophosphokinase, catalytic domain"/>
    <property type="match status" value="1"/>
</dbReference>
<dbReference type="InterPro" id="IPR006282">
    <property type="entry name" value="Thi_PPkinase"/>
</dbReference>
<evidence type="ECO:0000256" key="3">
    <source>
        <dbReference type="ARBA" id="ARBA00022777"/>
    </source>
</evidence>
<evidence type="ECO:0000259" key="6">
    <source>
        <dbReference type="SMART" id="SM00983"/>
    </source>
</evidence>
<dbReference type="NCBIfam" id="TIGR01378">
    <property type="entry name" value="thi_PPkinase"/>
    <property type="match status" value="1"/>
</dbReference>
<dbReference type="InterPro" id="IPR036759">
    <property type="entry name" value="TPK_catalytic_sf"/>
</dbReference>
<keyword evidence="2" id="KW-0547">Nucleotide-binding</keyword>
<evidence type="ECO:0000256" key="5">
    <source>
        <dbReference type="NCBIfam" id="TIGR01378"/>
    </source>
</evidence>
<keyword evidence="1" id="KW-0808">Transferase</keyword>
<dbReference type="PANTHER" id="PTHR41299">
    <property type="entry name" value="THIAMINE PYROPHOSPHOKINASE"/>
    <property type="match status" value="1"/>
</dbReference>
<dbReference type="GO" id="GO:0030975">
    <property type="term" value="F:thiamine binding"/>
    <property type="evidence" value="ECO:0007669"/>
    <property type="project" value="InterPro"/>
</dbReference>
<accession>A0A1M6J1F2</accession>
<keyword evidence="8" id="KW-1185">Reference proteome</keyword>
<gene>
    <name evidence="7" type="ORF">SAMN02745691_01893</name>
</gene>
<dbReference type="Proteomes" id="UP000184342">
    <property type="component" value="Unassembled WGS sequence"/>
</dbReference>
<evidence type="ECO:0000313" key="7">
    <source>
        <dbReference type="EMBL" id="SHJ40462.1"/>
    </source>
</evidence>
<protein>
    <recommendedName>
        <fullName evidence="5">Thiamine diphosphokinase</fullName>
        <ecNumber evidence="5">2.7.6.2</ecNumber>
    </recommendedName>
</protein>
<sequence>MNNICYIFGAGQISDIMQMSIVPDSGDCVIAADGGFAYLQDLGVKADIVLGDFDSIEEIPQHPNLVVHPKEKDDTDMMLAVQEGLDRGYRRFIILGGMGGRLDHTYANIQVLAFIAGQGGRGFLYGEDMAVTVVENGEMHFGHEKEGIISVFAACDTAKGVTLTGLKYELSDARLTRSRPLGISNEFIGMESDVSVAEGSIVIMWNETLDGIKEWIKDAPDQEGYK</sequence>
<dbReference type="SUPFAM" id="SSF63862">
    <property type="entry name" value="Thiamin pyrophosphokinase, substrate-binding domain"/>
    <property type="match status" value="1"/>
</dbReference>
<keyword evidence="4" id="KW-0067">ATP-binding</keyword>
<keyword evidence="3 7" id="KW-0418">Kinase</keyword>
<evidence type="ECO:0000256" key="1">
    <source>
        <dbReference type="ARBA" id="ARBA00022679"/>
    </source>
</evidence>
<evidence type="ECO:0000256" key="2">
    <source>
        <dbReference type="ARBA" id="ARBA00022741"/>
    </source>
</evidence>
<dbReference type="SMART" id="SM00983">
    <property type="entry name" value="TPK_B1_binding"/>
    <property type="match status" value="1"/>
</dbReference>
<dbReference type="GO" id="GO:0004788">
    <property type="term" value="F:thiamine diphosphokinase activity"/>
    <property type="evidence" value="ECO:0007669"/>
    <property type="project" value="UniProtKB-UniRule"/>
</dbReference>
<dbReference type="AlphaFoldDB" id="A0A1M6J1F2"/>
<dbReference type="EMBL" id="FQYT01000020">
    <property type="protein sequence ID" value="SHJ40462.1"/>
    <property type="molecule type" value="Genomic_DNA"/>
</dbReference>
<dbReference type="GO" id="GO:0006772">
    <property type="term" value="P:thiamine metabolic process"/>
    <property type="evidence" value="ECO:0007669"/>
    <property type="project" value="UniProtKB-UniRule"/>
</dbReference>
<dbReference type="EC" id="2.7.6.2" evidence="5"/>
<feature type="domain" description="Thiamin pyrophosphokinase thiamin-binding" evidence="6">
    <location>
        <begin position="142"/>
        <end position="202"/>
    </location>
</feature>
<name>A0A1M6J1F2_9FIRM</name>
<dbReference type="GO" id="GO:0005524">
    <property type="term" value="F:ATP binding"/>
    <property type="evidence" value="ECO:0007669"/>
    <property type="project" value="UniProtKB-KW"/>
</dbReference>
<dbReference type="InterPro" id="IPR053149">
    <property type="entry name" value="TPK"/>
</dbReference>
<dbReference type="InterPro" id="IPR007371">
    <property type="entry name" value="TPK_catalytic"/>
</dbReference>
<dbReference type="STRING" id="1122934.SAMN02745691_01893"/>
<dbReference type="GO" id="GO:0009229">
    <property type="term" value="P:thiamine diphosphate biosynthetic process"/>
    <property type="evidence" value="ECO:0007669"/>
    <property type="project" value="InterPro"/>
</dbReference>
<dbReference type="Pfam" id="PF04263">
    <property type="entry name" value="TPK_catalytic"/>
    <property type="match status" value="1"/>
</dbReference>
<dbReference type="InterPro" id="IPR007373">
    <property type="entry name" value="Thiamin_PyroPKinase_B1-bd"/>
</dbReference>
<evidence type="ECO:0000256" key="4">
    <source>
        <dbReference type="ARBA" id="ARBA00022840"/>
    </source>
</evidence>
<evidence type="ECO:0000313" key="8">
    <source>
        <dbReference type="Proteomes" id="UP000184342"/>
    </source>
</evidence>
<dbReference type="SUPFAM" id="SSF63999">
    <property type="entry name" value="Thiamin pyrophosphokinase, catalytic domain"/>
    <property type="match status" value="1"/>
</dbReference>
<organism evidence="7 8">
    <name type="scientific">Parasporobacterium paucivorans DSM 15970</name>
    <dbReference type="NCBI Taxonomy" id="1122934"/>
    <lineage>
        <taxon>Bacteria</taxon>
        <taxon>Bacillati</taxon>
        <taxon>Bacillota</taxon>
        <taxon>Clostridia</taxon>
        <taxon>Lachnospirales</taxon>
        <taxon>Lachnospiraceae</taxon>
        <taxon>Parasporobacterium</taxon>
    </lineage>
</organism>
<dbReference type="OrthoDB" id="9804377at2"/>
<dbReference type="CDD" id="cd07995">
    <property type="entry name" value="TPK"/>
    <property type="match status" value="1"/>
</dbReference>